<dbReference type="Gene3D" id="1.10.760.10">
    <property type="entry name" value="Cytochrome c-like domain"/>
    <property type="match status" value="1"/>
</dbReference>
<protein>
    <submittedName>
        <fullName evidence="7">Sulfur oxidation c-type cytochrome SoxX</fullName>
    </submittedName>
</protein>
<dbReference type="InterPro" id="IPR030999">
    <property type="entry name" value="Thiosulf_SoxX"/>
</dbReference>
<dbReference type="RefSeq" id="WP_264506306.1">
    <property type="nucleotide sequence ID" value="NZ_JAPDFL010000001.1"/>
</dbReference>
<dbReference type="PROSITE" id="PS51007">
    <property type="entry name" value="CYTC"/>
    <property type="match status" value="1"/>
</dbReference>
<keyword evidence="8" id="KW-1185">Reference proteome</keyword>
<proteinExistence type="predicted"/>
<feature type="signal peptide" evidence="5">
    <location>
        <begin position="1"/>
        <end position="22"/>
    </location>
</feature>
<keyword evidence="1 4" id="KW-0349">Heme</keyword>
<evidence type="ECO:0000313" key="8">
    <source>
        <dbReference type="Proteomes" id="UP001208938"/>
    </source>
</evidence>
<evidence type="ECO:0000256" key="4">
    <source>
        <dbReference type="PROSITE-ProRule" id="PRU00433"/>
    </source>
</evidence>
<dbReference type="SUPFAM" id="SSF46626">
    <property type="entry name" value="Cytochrome c"/>
    <property type="match status" value="1"/>
</dbReference>
<evidence type="ECO:0000259" key="6">
    <source>
        <dbReference type="PROSITE" id="PS51007"/>
    </source>
</evidence>
<organism evidence="7 8">
    <name type="scientific">Pararhodobacter zhoushanensis</name>
    <dbReference type="NCBI Taxonomy" id="2479545"/>
    <lineage>
        <taxon>Bacteria</taxon>
        <taxon>Pseudomonadati</taxon>
        <taxon>Pseudomonadota</taxon>
        <taxon>Alphaproteobacteria</taxon>
        <taxon>Rhodobacterales</taxon>
        <taxon>Paracoccaceae</taxon>
        <taxon>Pararhodobacter</taxon>
    </lineage>
</organism>
<dbReference type="Pfam" id="PF00034">
    <property type="entry name" value="Cytochrom_C"/>
    <property type="match status" value="1"/>
</dbReference>
<dbReference type="EMBL" id="JAPDFL010000001">
    <property type="protein sequence ID" value="MCW1933386.1"/>
    <property type="molecule type" value="Genomic_DNA"/>
</dbReference>
<dbReference type="Proteomes" id="UP001208938">
    <property type="component" value="Unassembled WGS sequence"/>
</dbReference>
<sequence>MKLKAVTGLIAAGIALAGTAIAEVAPGDITWVDDVMIPTSLTGMPGSVDAGVSVVSSRSAGNCVACHGISALPDAAFQGNVGPSLDGVGSRWTEAELRGILVDAKHMFPDTRMPSFYRVDGFTRPGDAYTGRAADPATFGPLLSAVQIEDTIAYLMTLTD</sequence>
<name>A0ABT3H0P3_9RHOB</name>
<feature type="domain" description="Cytochrome c" evidence="6">
    <location>
        <begin position="46"/>
        <end position="159"/>
    </location>
</feature>
<reference evidence="7 8" key="1">
    <citation type="submission" date="2022-10" db="EMBL/GenBank/DDBJ databases">
        <title>Pararhodobacter sp. nov., isolated from marine algae.</title>
        <authorList>
            <person name="Choi B.J."/>
            <person name="Kim J.M."/>
            <person name="Lee J.K."/>
            <person name="Choi D.G."/>
            <person name="Jeon C.O."/>
        </authorList>
    </citation>
    <scope>NUCLEOTIDE SEQUENCE [LARGE SCALE GENOMIC DNA]</scope>
    <source>
        <strain evidence="7 8">ZQ420</strain>
    </source>
</reference>
<feature type="chain" id="PRO_5045092436" evidence="5">
    <location>
        <begin position="23"/>
        <end position="160"/>
    </location>
</feature>
<evidence type="ECO:0000256" key="1">
    <source>
        <dbReference type="ARBA" id="ARBA00022617"/>
    </source>
</evidence>
<accession>A0ABT3H0P3</accession>
<dbReference type="NCBIfam" id="TIGR04485">
    <property type="entry name" value="thiosulf_SoxX"/>
    <property type="match status" value="1"/>
</dbReference>
<gene>
    <name evidence="7" type="primary">soxX</name>
    <name evidence="7" type="ORF">OKW52_14240</name>
</gene>
<keyword evidence="5" id="KW-0732">Signal</keyword>
<comment type="caution">
    <text evidence="7">The sequence shown here is derived from an EMBL/GenBank/DDBJ whole genome shotgun (WGS) entry which is preliminary data.</text>
</comment>
<dbReference type="InterPro" id="IPR036909">
    <property type="entry name" value="Cyt_c-like_dom_sf"/>
</dbReference>
<evidence type="ECO:0000256" key="5">
    <source>
        <dbReference type="SAM" id="SignalP"/>
    </source>
</evidence>
<evidence type="ECO:0000256" key="3">
    <source>
        <dbReference type="ARBA" id="ARBA00023004"/>
    </source>
</evidence>
<keyword evidence="3 4" id="KW-0408">Iron</keyword>
<evidence type="ECO:0000313" key="7">
    <source>
        <dbReference type="EMBL" id="MCW1933386.1"/>
    </source>
</evidence>
<dbReference type="InterPro" id="IPR009056">
    <property type="entry name" value="Cyt_c-like_dom"/>
</dbReference>
<keyword evidence="2 4" id="KW-0479">Metal-binding</keyword>
<evidence type="ECO:0000256" key="2">
    <source>
        <dbReference type="ARBA" id="ARBA00022723"/>
    </source>
</evidence>